<evidence type="ECO:0000256" key="3">
    <source>
        <dbReference type="ARBA" id="ARBA00022729"/>
    </source>
</evidence>
<dbReference type="AlphaFoldDB" id="A0A2T0V0P2"/>
<feature type="signal peptide" evidence="5">
    <location>
        <begin position="1"/>
        <end position="27"/>
    </location>
</feature>
<keyword evidence="3 5" id="KW-0732">Signal</keyword>
<dbReference type="PRINTS" id="PR00691">
    <property type="entry name" value="ADHESINB"/>
</dbReference>
<feature type="chain" id="PRO_5015461330" evidence="5">
    <location>
        <begin position="28"/>
        <end position="308"/>
    </location>
</feature>
<dbReference type="Gene3D" id="3.40.50.1980">
    <property type="entry name" value="Nitrogenase molybdenum iron protein domain"/>
    <property type="match status" value="2"/>
</dbReference>
<protein>
    <submittedName>
        <fullName evidence="6">Zinc transport system substrate-binding protein</fullName>
    </submittedName>
</protein>
<organism evidence="6 7">
    <name type="scientific">Knoellia remsis</name>
    <dbReference type="NCBI Taxonomy" id="407159"/>
    <lineage>
        <taxon>Bacteria</taxon>
        <taxon>Bacillati</taxon>
        <taxon>Actinomycetota</taxon>
        <taxon>Actinomycetes</taxon>
        <taxon>Micrococcales</taxon>
        <taxon>Intrasporangiaceae</taxon>
        <taxon>Knoellia</taxon>
    </lineage>
</organism>
<dbReference type="Pfam" id="PF01297">
    <property type="entry name" value="ZnuA"/>
    <property type="match status" value="1"/>
</dbReference>
<dbReference type="GO" id="GO:0007155">
    <property type="term" value="P:cell adhesion"/>
    <property type="evidence" value="ECO:0007669"/>
    <property type="project" value="InterPro"/>
</dbReference>
<keyword evidence="7" id="KW-1185">Reference proteome</keyword>
<dbReference type="PROSITE" id="PS51257">
    <property type="entry name" value="PROKAR_LIPOPROTEIN"/>
    <property type="match status" value="1"/>
</dbReference>
<proteinExistence type="inferred from homology"/>
<evidence type="ECO:0000256" key="1">
    <source>
        <dbReference type="ARBA" id="ARBA00011028"/>
    </source>
</evidence>
<gene>
    <name evidence="6" type="ORF">BCF74_101125</name>
</gene>
<dbReference type="InterPro" id="IPR006128">
    <property type="entry name" value="Lipoprotein_PsaA-like"/>
</dbReference>
<sequence length="308" mass="32518">MKLASLATVVAGLLALSACGSSTTDTAGDSAGRLAVSAAFYPLAYAVERVGGDHVTVTNLTRAGAEPHDLELTPKDVAGLHRADLVVYEKGFQAAVDAAVEGLEKEQTFDVTSEVDLTLDSAEEQGGDHEHHDHGGIDPHFWLDPTKYAEAVTAIGDRLAQTDAGNAPAYRQNAATFVAELTTLDNEFTAGLKNCASRELVTGHAAFGYLAARYDLHQEGISGLSPDVEPNAATMKAVVELIREQKVTTVYAEPLVSPELAETVARESGAVVEVLDPLEGITDTSRGRSYPEVMRANLATLVEGQGCR</sequence>
<dbReference type="PRINTS" id="PR00690">
    <property type="entry name" value="ADHESNFAMILY"/>
</dbReference>
<dbReference type="InterPro" id="IPR006127">
    <property type="entry name" value="ZnuA-like"/>
</dbReference>
<accession>A0A2T0V0P2</accession>
<dbReference type="EMBL" id="PVTI01000001">
    <property type="protein sequence ID" value="PRY63726.1"/>
    <property type="molecule type" value="Genomic_DNA"/>
</dbReference>
<dbReference type="GO" id="GO:0046872">
    <property type="term" value="F:metal ion binding"/>
    <property type="evidence" value="ECO:0007669"/>
    <property type="project" value="InterPro"/>
</dbReference>
<evidence type="ECO:0000313" key="6">
    <source>
        <dbReference type="EMBL" id="PRY63726.1"/>
    </source>
</evidence>
<dbReference type="RefSeq" id="WP_106296021.1">
    <property type="nucleotide sequence ID" value="NZ_PVTI01000001.1"/>
</dbReference>
<name>A0A2T0V0P2_9MICO</name>
<dbReference type="SUPFAM" id="SSF53807">
    <property type="entry name" value="Helical backbone' metal receptor"/>
    <property type="match status" value="1"/>
</dbReference>
<keyword evidence="2 4" id="KW-0813">Transport</keyword>
<comment type="similarity">
    <text evidence="1 4">Belongs to the bacterial solute-binding protein 9 family.</text>
</comment>
<dbReference type="InterPro" id="IPR006129">
    <property type="entry name" value="AdhesinB"/>
</dbReference>
<dbReference type="PANTHER" id="PTHR42953:SF3">
    <property type="entry name" value="HIGH-AFFINITY ZINC UPTAKE SYSTEM PROTEIN ZNUA"/>
    <property type="match status" value="1"/>
</dbReference>
<evidence type="ECO:0000256" key="5">
    <source>
        <dbReference type="SAM" id="SignalP"/>
    </source>
</evidence>
<reference evidence="6 7" key="1">
    <citation type="submission" date="2018-03" db="EMBL/GenBank/DDBJ databases">
        <title>Genomic Encyclopedia of Archaeal and Bacterial Type Strains, Phase II (KMG-II): from individual species to whole genera.</title>
        <authorList>
            <person name="Goeker M."/>
        </authorList>
    </citation>
    <scope>NUCLEOTIDE SEQUENCE [LARGE SCALE GENOMIC DNA]</scope>
    <source>
        <strain evidence="6 7">ATCC BAA-1496</strain>
    </source>
</reference>
<dbReference type="InterPro" id="IPR050492">
    <property type="entry name" value="Bact_metal-bind_prot9"/>
</dbReference>
<dbReference type="Proteomes" id="UP000237822">
    <property type="component" value="Unassembled WGS sequence"/>
</dbReference>
<dbReference type="PANTHER" id="PTHR42953">
    <property type="entry name" value="HIGH-AFFINITY ZINC UPTAKE SYSTEM PROTEIN ZNUA-RELATED"/>
    <property type="match status" value="1"/>
</dbReference>
<dbReference type="OrthoDB" id="9810636at2"/>
<comment type="caution">
    <text evidence="6">The sequence shown here is derived from an EMBL/GenBank/DDBJ whole genome shotgun (WGS) entry which is preliminary data.</text>
</comment>
<dbReference type="GO" id="GO:0030001">
    <property type="term" value="P:metal ion transport"/>
    <property type="evidence" value="ECO:0007669"/>
    <property type="project" value="InterPro"/>
</dbReference>
<evidence type="ECO:0000313" key="7">
    <source>
        <dbReference type="Proteomes" id="UP000237822"/>
    </source>
</evidence>
<evidence type="ECO:0000256" key="4">
    <source>
        <dbReference type="RuleBase" id="RU003512"/>
    </source>
</evidence>
<evidence type="ECO:0000256" key="2">
    <source>
        <dbReference type="ARBA" id="ARBA00022448"/>
    </source>
</evidence>